<protein>
    <submittedName>
        <fullName evidence="1">Uncharacterized protein</fullName>
    </submittedName>
</protein>
<proteinExistence type="predicted"/>
<keyword evidence="2" id="KW-1185">Reference proteome</keyword>
<reference evidence="1" key="1">
    <citation type="submission" date="2021-02" db="EMBL/GenBank/DDBJ databases">
        <authorList>
            <person name="Nowell W R."/>
        </authorList>
    </citation>
    <scope>NUCLEOTIDE SEQUENCE</scope>
</reference>
<dbReference type="EMBL" id="CAJOBG010008789">
    <property type="protein sequence ID" value="CAF4252034.1"/>
    <property type="molecule type" value="Genomic_DNA"/>
</dbReference>
<evidence type="ECO:0000313" key="2">
    <source>
        <dbReference type="Proteomes" id="UP000663866"/>
    </source>
</evidence>
<organism evidence="1 2">
    <name type="scientific">Rotaria magnacalcarata</name>
    <dbReference type="NCBI Taxonomy" id="392030"/>
    <lineage>
        <taxon>Eukaryota</taxon>
        <taxon>Metazoa</taxon>
        <taxon>Spiralia</taxon>
        <taxon>Gnathifera</taxon>
        <taxon>Rotifera</taxon>
        <taxon>Eurotatoria</taxon>
        <taxon>Bdelloidea</taxon>
        <taxon>Philodinida</taxon>
        <taxon>Philodinidae</taxon>
        <taxon>Rotaria</taxon>
    </lineage>
</organism>
<sequence>RKEHTFHWQYNHSGNRRFPRTDFKSVEHIYACGRRAVNNNVTNSPNVTELIIKTDSLIYYDSMLTALNQIIPLKQLKTPNIDCNDYPMKEFVNLTTLTPNLRALKWNFQSIDCTKLKLIQQRETF</sequence>
<evidence type="ECO:0000313" key="1">
    <source>
        <dbReference type="EMBL" id="CAF4252034.1"/>
    </source>
</evidence>
<accession>A0A820EPQ8</accession>
<gene>
    <name evidence="1" type="ORF">OVN521_LOCUS29080</name>
</gene>
<dbReference type="Proteomes" id="UP000663866">
    <property type="component" value="Unassembled WGS sequence"/>
</dbReference>
<feature type="non-terminal residue" evidence="1">
    <location>
        <position position="1"/>
    </location>
</feature>
<name>A0A820EPQ8_9BILA</name>
<comment type="caution">
    <text evidence="1">The sequence shown here is derived from an EMBL/GenBank/DDBJ whole genome shotgun (WGS) entry which is preliminary data.</text>
</comment>
<dbReference type="AlphaFoldDB" id="A0A820EPQ8"/>